<evidence type="ECO:0000313" key="3">
    <source>
        <dbReference type="EMBL" id="PLW16307.1"/>
    </source>
</evidence>
<feature type="region of interest" description="Disordered" evidence="1">
    <location>
        <begin position="29"/>
        <end position="49"/>
    </location>
</feature>
<keyword evidence="5" id="KW-1185">Reference proteome</keyword>
<gene>
    <name evidence="3" type="ORF">PCANC_13008</name>
    <name evidence="4" type="ORF">PCASD_01924</name>
</gene>
<dbReference type="Proteomes" id="UP000235388">
    <property type="component" value="Unassembled WGS sequence"/>
</dbReference>
<evidence type="ECO:0000256" key="1">
    <source>
        <dbReference type="SAM" id="MobiDB-lite"/>
    </source>
</evidence>
<proteinExistence type="predicted"/>
<comment type="caution">
    <text evidence="3">The sequence shown here is derived from an EMBL/GenBank/DDBJ whole genome shotgun (WGS) entry which is preliminary data.</text>
</comment>
<evidence type="ECO:0000256" key="2">
    <source>
        <dbReference type="SAM" id="SignalP"/>
    </source>
</evidence>
<feature type="chain" id="PRO_5015083615" description="Hydrophobin" evidence="2">
    <location>
        <begin position="20"/>
        <end position="90"/>
    </location>
</feature>
<evidence type="ECO:0008006" key="7">
    <source>
        <dbReference type="Google" id="ProtNLM"/>
    </source>
</evidence>
<evidence type="ECO:0000313" key="4">
    <source>
        <dbReference type="EMBL" id="PLW49493.1"/>
    </source>
</evidence>
<dbReference type="Proteomes" id="UP000235392">
    <property type="component" value="Unassembled WGS sequence"/>
</dbReference>
<name>A0A2N5SSU3_9BASI</name>
<protein>
    <recommendedName>
        <fullName evidence="7">Hydrophobin</fullName>
    </recommendedName>
</protein>
<keyword evidence="2" id="KW-0732">Signal</keyword>
<reference evidence="5 6" key="1">
    <citation type="submission" date="2017-11" db="EMBL/GenBank/DDBJ databases">
        <title>De novo assembly and phasing of dikaryotic genomes from two isolates of Puccinia coronata f. sp. avenae, the causal agent of oat crown rust.</title>
        <authorList>
            <person name="Miller M.E."/>
            <person name="Zhang Y."/>
            <person name="Omidvar V."/>
            <person name="Sperschneider J."/>
            <person name="Schwessinger B."/>
            <person name="Raley C."/>
            <person name="Palmer J.M."/>
            <person name="Garnica D."/>
            <person name="Upadhyaya N."/>
            <person name="Rathjen J."/>
            <person name="Taylor J.M."/>
            <person name="Park R.F."/>
            <person name="Dodds P.N."/>
            <person name="Hirsch C.D."/>
            <person name="Kianian S.F."/>
            <person name="Figueroa M."/>
        </authorList>
    </citation>
    <scope>NUCLEOTIDE SEQUENCE [LARGE SCALE GENOMIC DNA]</scope>
    <source>
        <strain evidence="3">12NC29</strain>
        <strain evidence="4">12SD80</strain>
    </source>
</reference>
<organism evidence="3 5">
    <name type="scientific">Puccinia coronata f. sp. avenae</name>
    <dbReference type="NCBI Taxonomy" id="200324"/>
    <lineage>
        <taxon>Eukaryota</taxon>
        <taxon>Fungi</taxon>
        <taxon>Dikarya</taxon>
        <taxon>Basidiomycota</taxon>
        <taxon>Pucciniomycotina</taxon>
        <taxon>Pucciniomycetes</taxon>
        <taxon>Pucciniales</taxon>
        <taxon>Pucciniaceae</taxon>
        <taxon>Puccinia</taxon>
    </lineage>
</organism>
<feature type="signal peptide" evidence="2">
    <location>
        <begin position="1"/>
        <end position="19"/>
    </location>
</feature>
<dbReference type="EMBL" id="PGCI01000016">
    <property type="protein sequence ID" value="PLW49493.1"/>
    <property type="molecule type" value="Genomic_DNA"/>
</dbReference>
<dbReference type="EMBL" id="PGCJ01000874">
    <property type="protein sequence ID" value="PLW16307.1"/>
    <property type="molecule type" value="Genomic_DNA"/>
</dbReference>
<evidence type="ECO:0000313" key="6">
    <source>
        <dbReference type="Proteomes" id="UP000235392"/>
    </source>
</evidence>
<accession>A0A2N5SSU3</accession>
<sequence>MNLVILFTVLLELVNTLEAQNFKCPQDKPGGACGKGKDSKGNFRKVTNAPGDPNLNFSCKPTKNEAEARFCCPMNVLVPPDQLAKLCQRM</sequence>
<dbReference type="AlphaFoldDB" id="A0A2N5SSU3"/>
<evidence type="ECO:0000313" key="5">
    <source>
        <dbReference type="Proteomes" id="UP000235388"/>
    </source>
</evidence>